<comment type="subcellular location">
    <subcellularLocation>
        <location evidence="1 12">Golgi apparatus</location>
        <location evidence="1 12">Golgi stack membrane</location>
        <topology evidence="1 12">Single-pass type II membrane protein</topology>
    </subcellularLocation>
</comment>
<comment type="caution">
    <text evidence="15">The sequence shown here is derived from an EMBL/GenBank/DDBJ whole genome shotgun (WGS) entry which is preliminary data.</text>
</comment>
<evidence type="ECO:0000256" key="1">
    <source>
        <dbReference type="ARBA" id="ARBA00004447"/>
    </source>
</evidence>
<dbReference type="InterPro" id="IPR001503">
    <property type="entry name" value="Glyco_trans_10"/>
</dbReference>
<keyword evidence="7" id="KW-0735">Signal-anchor</keyword>
<sequence length="399" mass="45977">MQTTSFRRSRIVALLGTLLAGMLTLSLYWTSSELHAKDKNQKGKARPPVQFPFGTDDSIRKVHSILLWDSFSDFRLEDGTGMFTRFKCPQKHCTMTRNRSVLADSPVVLFHMRETTSPDQLPVRGNTQQRWVFAMKEPPVYSEFDAQSFNGLFDWTMTYRPDSDIPWPYGSFYLFSKLKSTLPDYHKIKTESQKSQTIPDDGTEPRRQKSVTWIVSRCKSGSKREDFVAELQKYIDVDVYGRCGPLRCTRGNGSDSCQARIKDYHFYLAFENSFCPDYVTEKLYKVLAMEDRPPIPVVLGGADYSKLAPPHSVINARDFPDPQTLANYLSELTEDKEKYNEYHEWRRKYRISIWGTPSAICKICSKAHEPSRVVSGVLEPDEIPRVDLTTFWSKESCRG</sequence>
<keyword evidence="16" id="KW-1185">Reference proteome</keyword>
<comment type="similarity">
    <text evidence="3 12">Belongs to the glycosyltransferase 10 family.</text>
</comment>
<evidence type="ECO:0000256" key="5">
    <source>
        <dbReference type="ARBA" id="ARBA00022679"/>
    </source>
</evidence>
<evidence type="ECO:0000256" key="2">
    <source>
        <dbReference type="ARBA" id="ARBA00004922"/>
    </source>
</evidence>
<comment type="pathway">
    <text evidence="2">Protein modification; protein glycosylation.</text>
</comment>
<proteinExistence type="inferred from homology"/>
<dbReference type="GO" id="GO:0032580">
    <property type="term" value="C:Golgi cisterna membrane"/>
    <property type="evidence" value="ECO:0007669"/>
    <property type="project" value="UniProtKB-SubCell"/>
</dbReference>
<evidence type="ECO:0000256" key="4">
    <source>
        <dbReference type="ARBA" id="ARBA00022676"/>
    </source>
</evidence>
<dbReference type="Gene3D" id="3.40.50.11660">
    <property type="entry name" value="Glycosyl transferase family 10, C-terminal domain"/>
    <property type="match status" value="1"/>
</dbReference>
<dbReference type="InterPro" id="IPR038577">
    <property type="entry name" value="GT10-like_C_sf"/>
</dbReference>
<dbReference type="EMBL" id="BDGG01000006">
    <property type="protein sequence ID" value="GAV00600.1"/>
    <property type="molecule type" value="Genomic_DNA"/>
</dbReference>
<feature type="domain" description="Fucosyltransferase N-terminal" evidence="14">
    <location>
        <begin position="63"/>
        <end position="170"/>
    </location>
</feature>
<dbReference type="OrthoDB" id="427096at2759"/>
<evidence type="ECO:0000256" key="3">
    <source>
        <dbReference type="ARBA" id="ARBA00008919"/>
    </source>
</evidence>
<evidence type="ECO:0000259" key="14">
    <source>
        <dbReference type="Pfam" id="PF17039"/>
    </source>
</evidence>
<dbReference type="EC" id="2.4.1.-" evidence="12"/>
<keyword evidence="9 12" id="KW-0333">Golgi apparatus</keyword>
<dbReference type="FunFam" id="3.40.50.11660:FF:000006">
    <property type="entry name" value="Alpha-(1,3)-fucosyltransferase C"/>
    <property type="match status" value="1"/>
</dbReference>
<dbReference type="InterPro" id="IPR031481">
    <property type="entry name" value="Glyco_tran_10_N"/>
</dbReference>
<protein>
    <recommendedName>
        <fullName evidence="12">Fucosyltransferase</fullName>
        <ecNumber evidence="12">2.4.1.-</ecNumber>
    </recommendedName>
</protein>
<dbReference type="UniPathway" id="UPA00378"/>
<evidence type="ECO:0000256" key="11">
    <source>
        <dbReference type="ARBA" id="ARBA00023180"/>
    </source>
</evidence>
<keyword evidence="11" id="KW-0325">Glycoprotein</keyword>
<feature type="transmembrane region" description="Helical" evidence="12">
    <location>
        <begin position="12"/>
        <end position="30"/>
    </location>
</feature>
<dbReference type="GO" id="GO:0008417">
    <property type="term" value="F:fucosyltransferase activity"/>
    <property type="evidence" value="ECO:0007669"/>
    <property type="project" value="InterPro"/>
</dbReference>
<dbReference type="PANTHER" id="PTHR48438:SF1">
    <property type="entry name" value="ALPHA-(1,3)-FUCOSYLTRANSFERASE C-RELATED"/>
    <property type="match status" value="1"/>
</dbReference>
<keyword evidence="6 12" id="KW-0812">Transmembrane</keyword>
<name>A0A1D1VG50_RAMVA</name>
<evidence type="ECO:0000256" key="8">
    <source>
        <dbReference type="ARBA" id="ARBA00022989"/>
    </source>
</evidence>
<evidence type="ECO:0000256" key="6">
    <source>
        <dbReference type="ARBA" id="ARBA00022692"/>
    </source>
</evidence>
<evidence type="ECO:0000259" key="13">
    <source>
        <dbReference type="Pfam" id="PF00852"/>
    </source>
</evidence>
<dbReference type="InterPro" id="IPR055270">
    <property type="entry name" value="Glyco_tran_10_C"/>
</dbReference>
<dbReference type="Proteomes" id="UP000186922">
    <property type="component" value="Unassembled WGS sequence"/>
</dbReference>
<dbReference type="STRING" id="947166.A0A1D1VG50"/>
<accession>A0A1D1VG50</accession>
<evidence type="ECO:0000313" key="16">
    <source>
        <dbReference type="Proteomes" id="UP000186922"/>
    </source>
</evidence>
<keyword evidence="4 12" id="KW-0328">Glycosyltransferase</keyword>
<dbReference type="AlphaFoldDB" id="A0A1D1VG50"/>
<evidence type="ECO:0000256" key="10">
    <source>
        <dbReference type="ARBA" id="ARBA00023136"/>
    </source>
</evidence>
<dbReference type="Pfam" id="PF00852">
    <property type="entry name" value="Glyco_transf_10"/>
    <property type="match status" value="1"/>
</dbReference>
<feature type="domain" description="Fucosyltransferase C-terminal" evidence="13">
    <location>
        <begin position="206"/>
        <end position="372"/>
    </location>
</feature>
<gene>
    <name evidence="15" type="primary">RvY_11426-1</name>
    <name evidence="15" type="synonym">RvY_11426.1</name>
    <name evidence="15" type="ORF">RvY_11426</name>
</gene>
<evidence type="ECO:0000256" key="9">
    <source>
        <dbReference type="ARBA" id="ARBA00023034"/>
    </source>
</evidence>
<evidence type="ECO:0000256" key="7">
    <source>
        <dbReference type="ARBA" id="ARBA00022968"/>
    </source>
</evidence>
<evidence type="ECO:0000313" key="15">
    <source>
        <dbReference type="EMBL" id="GAV00600.1"/>
    </source>
</evidence>
<dbReference type="PANTHER" id="PTHR48438">
    <property type="entry name" value="ALPHA-(1,3)-FUCOSYLTRANSFERASE C-RELATED"/>
    <property type="match status" value="1"/>
</dbReference>
<evidence type="ECO:0000256" key="12">
    <source>
        <dbReference type="RuleBase" id="RU003832"/>
    </source>
</evidence>
<dbReference type="Pfam" id="PF17039">
    <property type="entry name" value="Glyco_tran_10_N"/>
    <property type="match status" value="1"/>
</dbReference>
<reference evidence="15 16" key="1">
    <citation type="journal article" date="2016" name="Nat. Commun.">
        <title>Extremotolerant tardigrade genome and improved radiotolerance of human cultured cells by tardigrade-unique protein.</title>
        <authorList>
            <person name="Hashimoto T."/>
            <person name="Horikawa D.D."/>
            <person name="Saito Y."/>
            <person name="Kuwahara H."/>
            <person name="Kozuka-Hata H."/>
            <person name="Shin-I T."/>
            <person name="Minakuchi Y."/>
            <person name="Ohishi K."/>
            <person name="Motoyama A."/>
            <person name="Aizu T."/>
            <person name="Enomoto A."/>
            <person name="Kondo K."/>
            <person name="Tanaka S."/>
            <person name="Hara Y."/>
            <person name="Koshikawa S."/>
            <person name="Sagara H."/>
            <person name="Miura T."/>
            <person name="Yokobori S."/>
            <person name="Miyagawa K."/>
            <person name="Suzuki Y."/>
            <person name="Kubo T."/>
            <person name="Oyama M."/>
            <person name="Kohara Y."/>
            <person name="Fujiyama A."/>
            <person name="Arakawa K."/>
            <person name="Katayama T."/>
            <person name="Toyoda A."/>
            <person name="Kunieda T."/>
        </authorList>
    </citation>
    <scope>NUCLEOTIDE SEQUENCE [LARGE SCALE GENOMIC DNA]</scope>
    <source>
        <strain evidence="15 16">YOKOZUNA-1</strain>
    </source>
</reference>
<keyword evidence="8 12" id="KW-1133">Transmembrane helix</keyword>
<keyword evidence="5 12" id="KW-0808">Transferase</keyword>
<organism evidence="15 16">
    <name type="scientific">Ramazzottius varieornatus</name>
    <name type="common">Water bear</name>
    <name type="synonym">Tardigrade</name>
    <dbReference type="NCBI Taxonomy" id="947166"/>
    <lineage>
        <taxon>Eukaryota</taxon>
        <taxon>Metazoa</taxon>
        <taxon>Ecdysozoa</taxon>
        <taxon>Tardigrada</taxon>
        <taxon>Eutardigrada</taxon>
        <taxon>Parachela</taxon>
        <taxon>Hypsibioidea</taxon>
        <taxon>Ramazzottiidae</taxon>
        <taxon>Ramazzottius</taxon>
    </lineage>
</organism>
<dbReference type="SUPFAM" id="SSF53756">
    <property type="entry name" value="UDP-Glycosyltransferase/glycogen phosphorylase"/>
    <property type="match status" value="1"/>
</dbReference>
<keyword evidence="10 12" id="KW-0472">Membrane</keyword>